<dbReference type="PANTHER" id="PTHR30582">
    <property type="entry name" value="L,D-TRANSPEPTIDASE"/>
    <property type="match status" value="1"/>
</dbReference>
<dbReference type="RefSeq" id="WP_216395381.1">
    <property type="nucleotide sequence ID" value="NZ_JABAPH010000017.1"/>
</dbReference>
<evidence type="ECO:0000256" key="1">
    <source>
        <dbReference type="ARBA" id="ARBA00004752"/>
    </source>
</evidence>
<dbReference type="Pfam" id="PF03734">
    <property type="entry name" value="YkuD"/>
    <property type="match status" value="1"/>
</dbReference>
<keyword evidence="7" id="KW-0812">Transmembrane</keyword>
<comment type="pathway">
    <text evidence="1 6">Cell wall biogenesis; peptidoglycan biosynthesis.</text>
</comment>
<dbReference type="EMBL" id="LT629804">
    <property type="protein sequence ID" value="SDU81135.1"/>
    <property type="molecule type" value="Genomic_DNA"/>
</dbReference>
<dbReference type="PANTHER" id="PTHR30582:SF2">
    <property type="entry name" value="L,D-TRANSPEPTIDASE YCIB-RELATED"/>
    <property type="match status" value="1"/>
</dbReference>
<dbReference type="GO" id="GO:0016740">
    <property type="term" value="F:transferase activity"/>
    <property type="evidence" value="ECO:0007669"/>
    <property type="project" value="UniProtKB-KW"/>
</dbReference>
<evidence type="ECO:0000256" key="6">
    <source>
        <dbReference type="PROSITE-ProRule" id="PRU01373"/>
    </source>
</evidence>
<dbReference type="Gene3D" id="2.40.440.10">
    <property type="entry name" value="L,D-transpeptidase catalytic domain-like"/>
    <property type="match status" value="1"/>
</dbReference>
<dbReference type="InterPro" id="IPR038063">
    <property type="entry name" value="Transpep_catalytic_dom"/>
</dbReference>
<keyword evidence="10" id="KW-1185">Reference proteome</keyword>
<feature type="transmembrane region" description="Helical" evidence="7">
    <location>
        <begin position="7"/>
        <end position="31"/>
    </location>
</feature>
<keyword evidence="9" id="KW-0449">Lipoprotein</keyword>
<dbReference type="GO" id="GO:0005576">
    <property type="term" value="C:extracellular region"/>
    <property type="evidence" value="ECO:0007669"/>
    <property type="project" value="TreeGrafter"/>
</dbReference>
<dbReference type="Proteomes" id="UP000214355">
    <property type="component" value="Chromosome I"/>
</dbReference>
<feature type="domain" description="L,D-TPase catalytic" evidence="8">
    <location>
        <begin position="350"/>
        <end position="473"/>
    </location>
</feature>
<evidence type="ECO:0000256" key="3">
    <source>
        <dbReference type="ARBA" id="ARBA00022960"/>
    </source>
</evidence>
<evidence type="ECO:0000256" key="5">
    <source>
        <dbReference type="ARBA" id="ARBA00023316"/>
    </source>
</evidence>
<keyword evidence="3 6" id="KW-0133">Cell shape</keyword>
<dbReference type="UniPathway" id="UPA00219"/>
<dbReference type="InterPro" id="IPR050979">
    <property type="entry name" value="LD-transpeptidase"/>
</dbReference>
<dbReference type="SUPFAM" id="SSF143985">
    <property type="entry name" value="L,D-transpeptidase pre-catalytic domain-like"/>
    <property type="match status" value="1"/>
</dbReference>
<protein>
    <submittedName>
        <fullName evidence="9">Lipoprotein-anchoring transpeptidase ErfK/SrfK</fullName>
    </submittedName>
</protein>
<keyword evidence="5 6" id="KW-0961">Cell wall biogenesis/degradation</keyword>
<organism evidence="9 10">
    <name type="scientific">Arcanobacterium phocae</name>
    <dbReference type="NCBI Taxonomy" id="131112"/>
    <lineage>
        <taxon>Bacteria</taxon>
        <taxon>Bacillati</taxon>
        <taxon>Actinomycetota</taxon>
        <taxon>Actinomycetes</taxon>
        <taxon>Actinomycetales</taxon>
        <taxon>Actinomycetaceae</taxon>
        <taxon>Arcanobacterium</taxon>
    </lineage>
</organism>
<evidence type="ECO:0000256" key="7">
    <source>
        <dbReference type="SAM" id="Phobius"/>
    </source>
</evidence>
<dbReference type="Gene3D" id="3.10.20.800">
    <property type="match status" value="1"/>
</dbReference>
<dbReference type="InterPro" id="IPR038054">
    <property type="entry name" value="LD_TPept-like_central_sf"/>
</dbReference>
<dbReference type="AlphaFoldDB" id="A0A1H2LK75"/>
<proteinExistence type="predicted"/>
<evidence type="ECO:0000259" key="8">
    <source>
        <dbReference type="PROSITE" id="PS52029"/>
    </source>
</evidence>
<dbReference type="SUPFAM" id="SSF141523">
    <property type="entry name" value="L,D-transpeptidase catalytic domain-like"/>
    <property type="match status" value="1"/>
</dbReference>
<dbReference type="GO" id="GO:0071972">
    <property type="term" value="F:peptidoglycan L,D-transpeptidase activity"/>
    <property type="evidence" value="ECO:0007669"/>
    <property type="project" value="TreeGrafter"/>
</dbReference>
<dbReference type="InterPro" id="IPR005490">
    <property type="entry name" value="LD_TPept_cat_dom"/>
</dbReference>
<dbReference type="CDD" id="cd16913">
    <property type="entry name" value="YkuD_like"/>
    <property type="match status" value="1"/>
</dbReference>
<evidence type="ECO:0000256" key="2">
    <source>
        <dbReference type="ARBA" id="ARBA00022679"/>
    </source>
</evidence>
<dbReference type="GO" id="GO:0008360">
    <property type="term" value="P:regulation of cell shape"/>
    <property type="evidence" value="ECO:0007669"/>
    <property type="project" value="UniProtKB-UniRule"/>
</dbReference>
<evidence type="ECO:0000313" key="9">
    <source>
        <dbReference type="EMBL" id="SDU81135.1"/>
    </source>
</evidence>
<feature type="active site" description="Proton donor/acceptor" evidence="6">
    <location>
        <position position="429"/>
    </location>
</feature>
<dbReference type="GO" id="GO:0071555">
    <property type="term" value="P:cell wall organization"/>
    <property type="evidence" value="ECO:0007669"/>
    <property type="project" value="UniProtKB-UniRule"/>
</dbReference>
<evidence type="ECO:0000313" key="10">
    <source>
        <dbReference type="Proteomes" id="UP000214355"/>
    </source>
</evidence>
<sequence length="474" mass="50740">MTKKRLALFGTLGLSGVILIAIVTYVSYFAISGRALPQTHIGDLNVGGMSKSEIESKLTSNVRTISAKIGGQGVNDVTANLATLGASLDVSKTTSAALTKHRSVGDYLTSVFTKPSVDPVLAFVDDEKIEKFARSLTEGQESITPPTDPHVELKADTFVVVPGTEGQGVPIEEVKRVANVLAHAQKTIPVEVNIADLSPKDPSDELKQIAKTANDIVSTEVTLAVGNETLAADALTKASWIKVIDGEPEIDRDAVTKWVTESSKTLESDAIVGMRYKNAAGEIIKVKTEPQGKKTVSNIDSIVQQITTNFIAGQPTASATEVTEGEKTWEEKVVAAGAENLPYLAAEGEKWIDVNLSNFTAIGYEGATQVRGPALFVPGSTKTPTVTGEFKVWHKTAQQNMSGRNLDGSTYNVPNVPWVMYFHGDYAIHGAPWFSSFGYHAGDHGSHGCLNMSVDDAHTLFDWAPIGTVVLSHY</sequence>
<accession>A0A1H2LK75</accession>
<name>A0A1H2LK75_9ACTO</name>
<keyword evidence="7" id="KW-0472">Membrane</keyword>
<keyword evidence="4 6" id="KW-0573">Peptidoglycan synthesis</keyword>
<feature type="active site" description="Nucleophile" evidence="6">
    <location>
        <position position="449"/>
    </location>
</feature>
<dbReference type="PROSITE" id="PS52029">
    <property type="entry name" value="LD_TPASE"/>
    <property type="match status" value="1"/>
</dbReference>
<keyword evidence="7" id="KW-1133">Transmembrane helix</keyword>
<dbReference type="STRING" id="131112.SAMN04489737_1420"/>
<dbReference type="GO" id="GO:0018104">
    <property type="term" value="P:peptidoglycan-protein cross-linking"/>
    <property type="evidence" value="ECO:0007669"/>
    <property type="project" value="TreeGrafter"/>
</dbReference>
<evidence type="ECO:0000256" key="4">
    <source>
        <dbReference type="ARBA" id="ARBA00022984"/>
    </source>
</evidence>
<gene>
    <name evidence="9" type="ORF">SAMN04489737_1420</name>
</gene>
<reference evidence="10" key="1">
    <citation type="submission" date="2016-10" db="EMBL/GenBank/DDBJ databases">
        <authorList>
            <person name="Varghese N."/>
            <person name="Submissions S."/>
        </authorList>
    </citation>
    <scope>NUCLEOTIDE SEQUENCE [LARGE SCALE GENOMIC DNA]</scope>
    <source>
        <strain evidence="10">DSM 10002</strain>
    </source>
</reference>
<keyword evidence="2" id="KW-0808">Transferase</keyword>